<dbReference type="RefSeq" id="WP_135328557.1">
    <property type="nucleotide sequence ID" value="NZ_SRJC01000007.1"/>
</dbReference>
<evidence type="ECO:0000256" key="8">
    <source>
        <dbReference type="PIRSR" id="PIRSR001235-2"/>
    </source>
</evidence>
<dbReference type="NCBIfam" id="TIGR01879">
    <property type="entry name" value="hydantase"/>
    <property type="match status" value="1"/>
</dbReference>
<sequence>MVEREGNLLEKKLLKGFDHRLNDSGVNGQRLAARIQALSEIGPGEKGSSHRVGFSEEEKQAKNLVKHWMNEAGMVTWVDEAGNVFGKIPGRDVTLPAVLAGSHVDTVPNGGHFDGVLGVLSALEVVEAWRETDYKPLRTLEVVVFSDEEGSRFNRGFTGSKALVGEIDPEEQKSLKDIDGLSFEEVMKRVGLSIERLPDAERELQNIKMFVEVHIEQGKQLEKEDVPVGIVTGIAGPSRLKFNVQGRAGHAGNTPMNDREDALVAASELIYQIPSLPGKVSTSAVATVGKVHVHPNGINVIPGEVEFYVDIRDIHSPERNMLVDLVIDRAEKIVNKHGVRMEWEETTRTEPVPIQEDLQKTMEASVQSQGIRPVFLPSGAGHDAMILGRHLPISMLFVRSKNGVSHNTEEWSSLNDCMQGTHVLKDLLEKVTQED</sequence>
<comment type="subunit">
    <text evidence="3">Homodimer.</text>
</comment>
<evidence type="ECO:0000313" key="11">
    <source>
        <dbReference type="Proteomes" id="UP000297982"/>
    </source>
</evidence>
<feature type="binding site" evidence="7">
    <location>
        <position position="114"/>
    </location>
    <ligand>
        <name>Zn(2+)</name>
        <dbReference type="ChEBI" id="CHEBI:29105"/>
        <label>2</label>
    </ligand>
</feature>
<evidence type="ECO:0000256" key="5">
    <source>
        <dbReference type="ARBA" id="ARBA00022801"/>
    </source>
</evidence>
<feature type="binding site" evidence="7">
    <location>
        <position position="149"/>
    </location>
    <ligand>
        <name>Zn(2+)</name>
        <dbReference type="ChEBI" id="CHEBI:29105"/>
        <label>2</label>
    </ligand>
</feature>
<feature type="binding site" evidence="8">
    <location>
        <position position="312"/>
    </location>
    <ligand>
        <name>allantoate</name>
        <dbReference type="ChEBI" id="CHEBI:17536"/>
    </ligand>
</feature>
<comment type="similarity">
    <text evidence="2">Belongs to the peptidase M20 family.</text>
</comment>
<dbReference type="SUPFAM" id="SSF55031">
    <property type="entry name" value="Bacterial exopeptidase dimerisation domain"/>
    <property type="match status" value="1"/>
</dbReference>
<comment type="cofactor">
    <cofactor evidence="1">
        <name>Mn(2+)</name>
        <dbReference type="ChEBI" id="CHEBI:29035"/>
    </cofactor>
</comment>
<feature type="domain" description="Peptidase M20 dimerisation" evidence="9">
    <location>
        <begin position="238"/>
        <end position="339"/>
    </location>
</feature>
<comment type="caution">
    <text evidence="10">The sequence shown here is derived from an EMBL/GenBank/DDBJ whole genome shotgun (WGS) entry which is preliminary data.</text>
</comment>
<evidence type="ECO:0000313" key="10">
    <source>
        <dbReference type="EMBL" id="TGB01214.1"/>
    </source>
</evidence>
<dbReference type="InterPro" id="IPR002933">
    <property type="entry name" value="Peptidase_M20"/>
</dbReference>
<comment type="cofactor">
    <cofactor evidence="7">
        <name>Zn(2+)</name>
        <dbReference type="ChEBI" id="CHEBI:29105"/>
    </cofactor>
    <text evidence="7">Binds 2 Zn(2+) ions per subunit.</text>
</comment>
<dbReference type="PIRSF" id="PIRSF001235">
    <property type="entry name" value="Amidase_carbamoylase"/>
    <property type="match status" value="1"/>
</dbReference>
<keyword evidence="6" id="KW-0464">Manganese</keyword>
<evidence type="ECO:0000256" key="4">
    <source>
        <dbReference type="ARBA" id="ARBA00022723"/>
    </source>
</evidence>
<evidence type="ECO:0000259" key="9">
    <source>
        <dbReference type="Pfam" id="PF07687"/>
    </source>
</evidence>
<dbReference type="Pfam" id="PF01546">
    <property type="entry name" value="Peptidase_M20"/>
    <property type="match status" value="1"/>
</dbReference>
<feature type="binding site" evidence="7">
    <location>
        <position position="214"/>
    </location>
    <ligand>
        <name>Zn(2+)</name>
        <dbReference type="ChEBI" id="CHEBI:29105"/>
        <label>1</label>
    </ligand>
</feature>
<feature type="binding site" evidence="8">
    <location>
        <position position="239"/>
    </location>
    <ligand>
        <name>allantoate</name>
        <dbReference type="ChEBI" id="CHEBI:17536"/>
    </ligand>
</feature>
<evidence type="ECO:0000256" key="6">
    <source>
        <dbReference type="ARBA" id="ARBA00023211"/>
    </source>
</evidence>
<protein>
    <submittedName>
        <fullName evidence="10">Zn-dependent hydrolase</fullName>
    </submittedName>
</protein>
<dbReference type="Gene3D" id="3.30.70.360">
    <property type="match status" value="1"/>
</dbReference>
<dbReference type="PANTHER" id="PTHR32494:SF19">
    <property type="entry name" value="ALLANTOATE DEIMINASE-RELATED"/>
    <property type="match status" value="1"/>
</dbReference>
<keyword evidence="5 10" id="KW-0378">Hydrolase</keyword>
<dbReference type="Pfam" id="PF07687">
    <property type="entry name" value="M20_dimer"/>
    <property type="match status" value="1"/>
</dbReference>
<dbReference type="AlphaFoldDB" id="A0A4Z0GXB8"/>
<organism evidence="10 11">
    <name type="scientific">Halobacillus salinus</name>
    <dbReference type="NCBI Taxonomy" id="192814"/>
    <lineage>
        <taxon>Bacteria</taxon>
        <taxon>Bacillati</taxon>
        <taxon>Bacillota</taxon>
        <taxon>Bacilli</taxon>
        <taxon>Bacillales</taxon>
        <taxon>Bacillaceae</taxon>
        <taxon>Halobacillus</taxon>
    </lineage>
</organism>
<dbReference type="GO" id="GO:0016813">
    <property type="term" value="F:hydrolase activity, acting on carbon-nitrogen (but not peptide) bonds, in linear amidines"/>
    <property type="evidence" value="ECO:0007669"/>
    <property type="project" value="InterPro"/>
</dbReference>
<evidence type="ECO:0000256" key="2">
    <source>
        <dbReference type="ARBA" id="ARBA00006153"/>
    </source>
</evidence>
<gene>
    <name evidence="10" type="ORF">E4663_17195</name>
</gene>
<dbReference type="Proteomes" id="UP000297982">
    <property type="component" value="Unassembled WGS sequence"/>
</dbReference>
<dbReference type="EMBL" id="SRJC01000007">
    <property type="protein sequence ID" value="TGB01214.1"/>
    <property type="molecule type" value="Genomic_DNA"/>
</dbReference>
<feature type="binding site" evidence="8">
    <location>
        <position position="299"/>
    </location>
    <ligand>
        <name>allantoate</name>
        <dbReference type="ChEBI" id="CHEBI:17536"/>
    </ligand>
</feature>
<proteinExistence type="inferred from homology"/>
<name>A0A4Z0GXB8_9BACI</name>
<feature type="binding site" evidence="7">
    <location>
        <position position="114"/>
    </location>
    <ligand>
        <name>Zn(2+)</name>
        <dbReference type="ChEBI" id="CHEBI:29105"/>
        <label>1</label>
    </ligand>
</feature>
<feature type="binding site" evidence="7">
    <location>
        <position position="103"/>
    </location>
    <ligand>
        <name>Zn(2+)</name>
        <dbReference type="ChEBI" id="CHEBI:29105"/>
        <label>1</label>
    </ligand>
</feature>
<dbReference type="InterPro" id="IPR011650">
    <property type="entry name" value="Peptidase_M20_dimer"/>
</dbReference>
<evidence type="ECO:0000256" key="7">
    <source>
        <dbReference type="PIRSR" id="PIRSR001235-1"/>
    </source>
</evidence>
<accession>A0A4Z0GXB8</accession>
<evidence type="ECO:0000256" key="1">
    <source>
        <dbReference type="ARBA" id="ARBA00001936"/>
    </source>
</evidence>
<dbReference type="GO" id="GO:0046872">
    <property type="term" value="F:metal ion binding"/>
    <property type="evidence" value="ECO:0007669"/>
    <property type="project" value="UniProtKB-KW"/>
</dbReference>
<reference evidence="10 11" key="1">
    <citation type="journal article" date="2003" name="Int. J. Syst. Evol. Microbiol.">
        <title>Halobacillus salinus sp. nov., isolated from a salt lake on the coast of the East Sea in Korea.</title>
        <authorList>
            <person name="Yoon J.H."/>
            <person name="Kang K.H."/>
            <person name="Park Y.H."/>
        </authorList>
    </citation>
    <scope>NUCLEOTIDE SEQUENCE [LARGE SCALE GENOMIC DNA]</scope>
    <source>
        <strain evidence="10 11">HSL-3</strain>
    </source>
</reference>
<dbReference type="NCBIfam" id="NF006771">
    <property type="entry name" value="PRK09290.1-5"/>
    <property type="match status" value="1"/>
</dbReference>
<dbReference type="SUPFAM" id="SSF53187">
    <property type="entry name" value="Zn-dependent exopeptidases"/>
    <property type="match status" value="1"/>
</dbReference>
<keyword evidence="11" id="KW-1185">Reference proteome</keyword>
<dbReference type="CDD" id="cd03884">
    <property type="entry name" value="M20_bAS"/>
    <property type="match status" value="1"/>
</dbReference>
<dbReference type="PANTHER" id="PTHR32494">
    <property type="entry name" value="ALLANTOATE DEIMINASE-RELATED"/>
    <property type="match status" value="1"/>
</dbReference>
<evidence type="ECO:0000256" key="3">
    <source>
        <dbReference type="ARBA" id="ARBA00011738"/>
    </source>
</evidence>
<keyword evidence="4 7" id="KW-0479">Metal-binding</keyword>
<dbReference type="Gene3D" id="3.40.630.10">
    <property type="entry name" value="Zn peptidases"/>
    <property type="match status" value="1"/>
</dbReference>
<feature type="binding site" evidence="7">
    <location>
        <position position="406"/>
    </location>
    <ligand>
        <name>Zn(2+)</name>
        <dbReference type="ChEBI" id="CHEBI:29105"/>
        <label>2</label>
    </ligand>
</feature>
<dbReference type="InterPro" id="IPR036264">
    <property type="entry name" value="Bact_exopeptidase_dim_dom"/>
</dbReference>
<dbReference type="InterPro" id="IPR010158">
    <property type="entry name" value="Amidase_Cbmase"/>
</dbReference>
<keyword evidence="7" id="KW-0862">Zinc</keyword>